<dbReference type="InterPro" id="IPR003660">
    <property type="entry name" value="HAMP_dom"/>
</dbReference>
<comment type="catalytic activity">
    <reaction evidence="2">
        <text>2 GTP = 3',3'-c-di-GMP + 2 diphosphate</text>
        <dbReference type="Rhea" id="RHEA:24898"/>
        <dbReference type="ChEBI" id="CHEBI:33019"/>
        <dbReference type="ChEBI" id="CHEBI:37565"/>
        <dbReference type="ChEBI" id="CHEBI:58805"/>
        <dbReference type="EC" id="2.7.7.65"/>
    </reaction>
</comment>
<dbReference type="CDD" id="cd01949">
    <property type="entry name" value="GGDEF"/>
    <property type="match status" value="1"/>
</dbReference>
<dbReference type="SMART" id="SM00267">
    <property type="entry name" value="GGDEF"/>
    <property type="match status" value="1"/>
</dbReference>
<dbReference type="Gene3D" id="3.30.70.270">
    <property type="match status" value="1"/>
</dbReference>
<dbReference type="PROSITE" id="PS50887">
    <property type="entry name" value="GGDEF"/>
    <property type="match status" value="1"/>
</dbReference>
<gene>
    <name evidence="6" type="ORF">DPPLL_37220</name>
</gene>
<dbReference type="PROSITE" id="PS50885">
    <property type="entry name" value="HAMP"/>
    <property type="match status" value="1"/>
</dbReference>
<dbReference type="Gene3D" id="6.10.340.10">
    <property type="match status" value="1"/>
</dbReference>
<evidence type="ECO:0000256" key="2">
    <source>
        <dbReference type="ARBA" id="ARBA00034247"/>
    </source>
</evidence>
<evidence type="ECO:0000256" key="1">
    <source>
        <dbReference type="ARBA" id="ARBA00012528"/>
    </source>
</evidence>
<dbReference type="NCBIfam" id="TIGR00254">
    <property type="entry name" value="GGDEF"/>
    <property type="match status" value="1"/>
</dbReference>
<dbReference type="PANTHER" id="PTHR45138:SF9">
    <property type="entry name" value="DIGUANYLATE CYCLASE DGCM-RELATED"/>
    <property type="match status" value="1"/>
</dbReference>
<dbReference type="InterPro" id="IPR000160">
    <property type="entry name" value="GGDEF_dom"/>
</dbReference>
<dbReference type="InterPro" id="IPR043128">
    <property type="entry name" value="Rev_trsase/Diguanyl_cyclase"/>
</dbReference>
<feature type="domain" description="GGDEF" evidence="5">
    <location>
        <begin position="434"/>
        <end position="563"/>
    </location>
</feature>
<keyword evidence="3" id="KW-0472">Membrane</keyword>
<dbReference type="SUPFAM" id="SSF55073">
    <property type="entry name" value="Nucleotide cyclase"/>
    <property type="match status" value="1"/>
</dbReference>
<dbReference type="SMART" id="SM00304">
    <property type="entry name" value="HAMP"/>
    <property type="match status" value="1"/>
</dbReference>
<feature type="transmembrane region" description="Helical" evidence="3">
    <location>
        <begin position="311"/>
        <end position="338"/>
    </location>
</feature>
<proteinExistence type="predicted"/>
<dbReference type="Proteomes" id="UP000830055">
    <property type="component" value="Chromosome"/>
</dbReference>
<dbReference type="InterPro" id="IPR029787">
    <property type="entry name" value="Nucleotide_cyclase"/>
</dbReference>
<accession>A0ABM7WED6</accession>
<dbReference type="EMBL" id="AP025516">
    <property type="protein sequence ID" value="BDD89357.1"/>
    <property type="molecule type" value="Genomic_DNA"/>
</dbReference>
<sequence>MSLKTSFALITAVLLAIASLAMWTAFHLIAEKIIEQWGRRIAEIQVHYDSGRLLQPLEREIALARQMAESKIIKRWIVDPEVPTLKAQAMEEMESYRRNFLDQSYFLALLDSGDYYHNNSRNEFAGRQWRYRLDPKNPADAWFYRLVEENRPFHLNVNPDETLGVTKLWIDVLIRDGARILGIVGTGLELQNFLDDIVDIQQPGITTLFLDYHGAIQLYKDQHFIEFASFIKPEGQKNTIAVLLDKPADYLRLQATMEQLGKKPANDGVVKTDFVTVEGKRHLLGIAYLPSIGWYEVTLMDLDQLLPLSQFLPIAVLFLVILVASLLVFFVFLNYLLLSPLNSLEQAMVRARDGDLKPSLPPRGYGEIRRLIGHFVAMAESISEHTRELEDKIRDRTEDLDRLARIDALTGLLNRRGMTEALRKVGARAHRDRSRFGIIWIDLDHFKQINDSHGHAVGDQVLIATAQLLQDSIRTYDHVSRWGGDEFLALLAPCDFTTLQQIGERIRTGIDSGSEQTGPHVTVSIGFCLASAEHEIEVALKLADEALYRAKASGRNRICGAGETAA</sequence>
<dbReference type="EC" id="2.7.7.65" evidence="1"/>
<dbReference type="CDD" id="cd06225">
    <property type="entry name" value="HAMP"/>
    <property type="match status" value="1"/>
</dbReference>
<evidence type="ECO:0000256" key="3">
    <source>
        <dbReference type="SAM" id="Phobius"/>
    </source>
</evidence>
<dbReference type="Pfam" id="PF00672">
    <property type="entry name" value="HAMP"/>
    <property type="match status" value="1"/>
</dbReference>
<dbReference type="PANTHER" id="PTHR45138">
    <property type="entry name" value="REGULATORY COMPONENTS OF SENSORY TRANSDUCTION SYSTEM"/>
    <property type="match status" value="1"/>
</dbReference>
<protein>
    <recommendedName>
        <fullName evidence="1">diguanylate cyclase</fullName>
        <ecNumber evidence="1">2.7.7.65</ecNumber>
    </recommendedName>
</protein>
<evidence type="ECO:0000259" key="5">
    <source>
        <dbReference type="PROSITE" id="PS50887"/>
    </source>
</evidence>
<dbReference type="Pfam" id="PF00990">
    <property type="entry name" value="GGDEF"/>
    <property type="match status" value="1"/>
</dbReference>
<evidence type="ECO:0000313" key="6">
    <source>
        <dbReference type="EMBL" id="BDD89357.1"/>
    </source>
</evidence>
<dbReference type="RefSeq" id="WP_284152665.1">
    <property type="nucleotide sequence ID" value="NZ_AP025516.1"/>
</dbReference>
<reference evidence="6 7" key="1">
    <citation type="submission" date="2022-01" db="EMBL/GenBank/DDBJ databases">
        <title>Desulfofustis limnae sp. nov., a novel mesophilic sulfate-reducing bacterium isolated from marsh soil.</title>
        <authorList>
            <person name="Watanabe M."/>
            <person name="Takahashi A."/>
            <person name="Kojima H."/>
            <person name="Fukui M."/>
        </authorList>
    </citation>
    <scope>NUCLEOTIDE SEQUENCE [LARGE SCALE GENOMIC DNA]</scope>
    <source>
        <strain evidence="6 7">PPLL</strain>
    </source>
</reference>
<feature type="domain" description="HAMP" evidence="4">
    <location>
        <begin position="335"/>
        <end position="387"/>
    </location>
</feature>
<evidence type="ECO:0000313" key="7">
    <source>
        <dbReference type="Proteomes" id="UP000830055"/>
    </source>
</evidence>
<dbReference type="InterPro" id="IPR050469">
    <property type="entry name" value="Diguanylate_Cyclase"/>
</dbReference>
<organism evidence="6 7">
    <name type="scientific">Desulfofustis limnaeus</name>
    <dbReference type="NCBI Taxonomy" id="2740163"/>
    <lineage>
        <taxon>Bacteria</taxon>
        <taxon>Pseudomonadati</taxon>
        <taxon>Thermodesulfobacteriota</taxon>
        <taxon>Desulfobulbia</taxon>
        <taxon>Desulfobulbales</taxon>
        <taxon>Desulfocapsaceae</taxon>
        <taxon>Desulfofustis</taxon>
    </lineage>
</organism>
<keyword evidence="7" id="KW-1185">Reference proteome</keyword>
<keyword evidence="3" id="KW-0812">Transmembrane</keyword>
<evidence type="ECO:0000259" key="4">
    <source>
        <dbReference type="PROSITE" id="PS50885"/>
    </source>
</evidence>
<keyword evidence="3" id="KW-1133">Transmembrane helix</keyword>
<name>A0ABM7WED6_9BACT</name>